<name>A0A6G0ZN16_APHCR</name>
<evidence type="ECO:0000313" key="1">
    <source>
        <dbReference type="EMBL" id="KAF0772792.1"/>
    </source>
</evidence>
<dbReference type="EMBL" id="VUJU01000134">
    <property type="protein sequence ID" value="KAF0772792.1"/>
    <property type="molecule type" value="Genomic_DNA"/>
</dbReference>
<proteinExistence type="predicted"/>
<gene>
    <name evidence="1" type="ORF">FWK35_00008049</name>
</gene>
<keyword evidence="2" id="KW-1185">Reference proteome</keyword>
<accession>A0A6G0ZN16</accession>
<dbReference type="AlphaFoldDB" id="A0A6G0ZN16"/>
<sequence>MSFRYNIFYLGVYHAIKHEIRGHDTVTTNNRQRRCLRFGRDGRCGVRKTRPTVPCAMVLPRLGNVRARGVEWSPPSSHYLRCHGPANQRAFLFVIILYDYIPNDYTITITITYLLV</sequence>
<organism evidence="1 2">
    <name type="scientific">Aphis craccivora</name>
    <name type="common">Cowpea aphid</name>
    <dbReference type="NCBI Taxonomy" id="307492"/>
    <lineage>
        <taxon>Eukaryota</taxon>
        <taxon>Metazoa</taxon>
        <taxon>Ecdysozoa</taxon>
        <taxon>Arthropoda</taxon>
        <taxon>Hexapoda</taxon>
        <taxon>Insecta</taxon>
        <taxon>Pterygota</taxon>
        <taxon>Neoptera</taxon>
        <taxon>Paraneoptera</taxon>
        <taxon>Hemiptera</taxon>
        <taxon>Sternorrhyncha</taxon>
        <taxon>Aphidomorpha</taxon>
        <taxon>Aphidoidea</taxon>
        <taxon>Aphididae</taxon>
        <taxon>Aphidini</taxon>
        <taxon>Aphis</taxon>
        <taxon>Aphis</taxon>
    </lineage>
</organism>
<comment type="caution">
    <text evidence="1">The sequence shown here is derived from an EMBL/GenBank/DDBJ whole genome shotgun (WGS) entry which is preliminary data.</text>
</comment>
<evidence type="ECO:0000313" key="2">
    <source>
        <dbReference type="Proteomes" id="UP000478052"/>
    </source>
</evidence>
<reference evidence="1 2" key="1">
    <citation type="submission" date="2019-08" db="EMBL/GenBank/DDBJ databases">
        <title>Whole genome of Aphis craccivora.</title>
        <authorList>
            <person name="Voronova N.V."/>
            <person name="Shulinski R.S."/>
            <person name="Bandarenka Y.V."/>
            <person name="Zhorov D.G."/>
            <person name="Warner D."/>
        </authorList>
    </citation>
    <scope>NUCLEOTIDE SEQUENCE [LARGE SCALE GENOMIC DNA]</scope>
    <source>
        <strain evidence="1">180601</strain>
        <tissue evidence="1">Whole Body</tissue>
    </source>
</reference>
<protein>
    <submittedName>
        <fullName evidence="1">Uncharacterized protein</fullName>
    </submittedName>
</protein>
<dbReference type="Proteomes" id="UP000478052">
    <property type="component" value="Unassembled WGS sequence"/>
</dbReference>